<keyword evidence="2 3" id="KW-0802">TPR repeat</keyword>
<proteinExistence type="predicted"/>
<organism evidence="5 6">
    <name type="scientific">Vibrio albus</name>
    <dbReference type="NCBI Taxonomy" id="2200953"/>
    <lineage>
        <taxon>Bacteria</taxon>
        <taxon>Pseudomonadati</taxon>
        <taxon>Pseudomonadota</taxon>
        <taxon>Gammaproteobacteria</taxon>
        <taxon>Vibrionales</taxon>
        <taxon>Vibrionaceae</taxon>
        <taxon>Vibrio</taxon>
    </lineage>
</organism>
<reference evidence="5 6" key="1">
    <citation type="submission" date="2018-05" db="EMBL/GenBank/DDBJ databases">
        <title>Vibrio limimaris sp. nov., isolated from marine sediment.</title>
        <authorList>
            <person name="Li C.-M."/>
        </authorList>
    </citation>
    <scope>NUCLEOTIDE SEQUENCE [LARGE SCALE GENOMIC DNA]</scope>
    <source>
        <strain evidence="5 6">E4404</strain>
    </source>
</reference>
<feature type="chain" id="PRO_5015594164" evidence="4">
    <location>
        <begin position="22"/>
        <end position="251"/>
    </location>
</feature>
<feature type="repeat" description="TPR" evidence="3">
    <location>
        <begin position="35"/>
        <end position="68"/>
    </location>
</feature>
<dbReference type="InterPro" id="IPR013105">
    <property type="entry name" value="TPR_2"/>
</dbReference>
<dbReference type="InterPro" id="IPR011990">
    <property type="entry name" value="TPR-like_helical_dom_sf"/>
</dbReference>
<evidence type="ECO:0000256" key="2">
    <source>
        <dbReference type="ARBA" id="ARBA00022803"/>
    </source>
</evidence>
<name>A0A2U3BF06_9VIBR</name>
<feature type="repeat" description="TPR" evidence="3">
    <location>
        <begin position="139"/>
        <end position="172"/>
    </location>
</feature>
<dbReference type="OrthoDB" id="9814042at2"/>
<dbReference type="Pfam" id="PF07719">
    <property type="entry name" value="TPR_2"/>
    <property type="match status" value="1"/>
</dbReference>
<dbReference type="Pfam" id="PF13432">
    <property type="entry name" value="TPR_16"/>
    <property type="match status" value="1"/>
</dbReference>
<keyword evidence="6" id="KW-1185">Reference proteome</keyword>
<dbReference type="Pfam" id="PF13181">
    <property type="entry name" value="TPR_8"/>
    <property type="match status" value="1"/>
</dbReference>
<evidence type="ECO:0000256" key="4">
    <source>
        <dbReference type="SAM" id="SignalP"/>
    </source>
</evidence>
<evidence type="ECO:0000313" key="6">
    <source>
        <dbReference type="Proteomes" id="UP000245362"/>
    </source>
</evidence>
<dbReference type="RefSeq" id="WP_109318502.1">
    <property type="nucleotide sequence ID" value="NZ_QFWT01000001.1"/>
</dbReference>
<dbReference type="PROSITE" id="PS51257">
    <property type="entry name" value="PROKAR_LIPOPROTEIN"/>
    <property type="match status" value="1"/>
</dbReference>
<sequence>MYKWITSAFLVSLVTACVTVAEDSTTSRFDNIEAAEARIQLGLGYLDSGNMAKARENLEVAVKYAPDYYRALNSIAYYYQQVGENQLAEEAYKKALGESPKNGDVLNNYGVFLCGLGQYSKADQYFNRAIEQPFYYQISGSYENAGMCALKSGNTDKAAFYFQRSLEHDPGRFLSSMQLSGLEVAKGEYKKARARLQKIHKEYGYNANSLDLAIQLEIKTDNIGVVDKYVQKLKELYPNSKQYQKYKADEY</sequence>
<dbReference type="PANTHER" id="PTHR44809:SF1">
    <property type="entry name" value="PROTEIN O-MANNOSYL-TRANSFERASE TMTC1"/>
    <property type="match status" value="1"/>
</dbReference>
<dbReference type="InterPro" id="IPR052943">
    <property type="entry name" value="TMTC_O-mannosyl-trnsfr"/>
</dbReference>
<dbReference type="PANTHER" id="PTHR44809">
    <property type="match status" value="1"/>
</dbReference>
<protein>
    <submittedName>
        <fullName evidence="5">Type IV pilus biogenesis/stability protein PilW</fullName>
    </submittedName>
</protein>
<dbReference type="SMART" id="SM00028">
    <property type="entry name" value="TPR"/>
    <property type="match status" value="4"/>
</dbReference>
<dbReference type="Gene3D" id="1.25.40.10">
    <property type="entry name" value="Tetratricopeptide repeat domain"/>
    <property type="match status" value="1"/>
</dbReference>
<dbReference type="AlphaFoldDB" id="A0A2U3BF06"/>
<evidence type="ECO:0000313" key="5">
    <source>
        <dbReference type="EMBL" id="PWI35350.1"/>
    </source>
</evidence>
<gene>
    <name evidence="5" type="ORF">DI392_03560</name>
</gene>
<dbReference type="SUPFAM" id="SSF48452">
    <property type="entry name" value="TPR-like"/>
    <property type="match status" value="2"/>
</dbReference>
<dbReference type="NCBIfam" id="TIGR02521">
    <property type="entry name" value="type_IV_pilW"/>
    <property type="match status" value="1"/>
</dbReference>
<dbReference type="InterPro" id="IPR019734">
    <property type="entry name" value="TPR_rpt"/>
</dbReference>
<feature type="repeat" description="TPR" evidence="3">
    <location>
        <begin position="69"/>
        <end position="102"/>
    </location>
</feature>
<comment type="caution">
    <text evidence="5">The sequence shown here is derived from an EMBL/GenBank/DDBJ whole genome shotgun (WGS) entry which is preliminary data.</text>
</comment>
<keyword evidence="1" id="KW-0677">Repeat</keyword>
<evidence type="ECO:0000256" key="1">
    <source>
        <dbReference type="ARBA" id="ARBA00022737"/>
    </source>
</evidence>
<accession>A0A2U3BF06</accession>
<feature type="signal peptide" evidence="4">
    <location>
        <begin position="1"/>
        <end position="21"/>
    </location>
</feature>
<dbReference type="PROSITE" id="PS50005">
    <property type="entry name" value="TPR"/>
    <property type="match status" value="3"/>
</dbReference>
<dbReference type="EMBL" id="QFWT01000001">
    <property type="protein sequence ID" value="PWI35350.1"/>
    <property type="molecule type" value="Genomic_DNA"/>
</dbReference>
<keyword evidence="4" id="KW-0732">Signal</keyword>
<dbReference type="Proteomes" id="UP000245362">
    <property type="component" value="Unassembled WGS sequence"/>
</dbReference>
<evidence type="ECO:0000256" key="3">
    <source>
        <dbReference type="PROSITE-ProRule" id="PRU00339"/>
    </source>
</evidence>
<dbReference type="InterPro" id="IPR013360">
    <property type="entry name" value="Pilus_4_PilW"/>
</dbReference>